<evidence type="ECO:0000256" key="5">
    <source>
        <dbReference type="ARBA" id="ARBA00023136"/>
    </source>
</evidence>
<organism evidence="10 11">
    <name type="scientific">Arcicella rosea</name>
    <dbReference type="NCBI Taxonomy" id="502909"/>
    <lineage>
        <taxon>Bacteria</taxon>
        <taxon>Pseudomonadati</taxon>
        <taxon>Bacteroidota</taxon>
        <taxon>Cytophagia</taxon>
        <taxon>Cytophagales</taxon>
        <taxon>Flectobacillaceae</taxon>
        <taxon>Arcicella</taxon>
    </lineage>
</organism>
<keyword evidence="4 7" id="KW-1133">Transmembrane helix</keyword>
<comment type="caution">
    <text evidence="10">The sequence shown here is derived from an EMBL/GenBank/DDBJ whole genome shotgun (WGS) entry which is preliminary data.</text>
</comment>
<keyword evidence="11" id="KW-1185">Reference proteome</keyword>
<evidence type="ECO:0000259" key="9">
    <source>
        <dbReference type="Pfam" id="PF12704"/>
    </source>
</evidence>
<dbReference type="Proteomes" id="UP000524404">
    <property type="component" value="Unassembled WGS sequence"/>
</dbReference>
<evidence type="ECO:0000256" key="3">
    <source>
        <dbReference type="ARBA" id="ARBA00022692"/>
    </source>
</evidence>
<protein>
    <submittedName>
        <fullName evidence="10">Putative ABC transport system permease protein</fullName>
    </submittedName>
</protein>
<feature type="transmembrane region" description="Helical" evidence="7">
    <location>
        <begin position="21"/>
        <end position="41"/>
    </location>
</feature>
<dbReference type="Pfam" id="PF12704">
    <property type="entry name" value="MacB_PCD"/>
    <property type="match status" value="1"/>
</dbReference>
<keyword evidence="3 7" id="KW-0812">Transmembrane</keyword>
<evidence type="ECO:0000256" key="7">
    <source>
        <dbReference type="SAM" id="Phobius"/>
    </source>
</evidence>
<dbReference type="InterPro" id="IPR025857">
    <property type="entry name" value="MacB_PCD"/>
</dbReference>
<keyword evidence="2" id="KW-1003">Cell membrane</keyword>
<proteinExistence type="inferred from homology"/>
<dbReference type="GO" id="GO:0022857">
    <property type="term" value="F:transmembrane transporter activity"/>
    <property type="evidence" value="ECO:0007669"/>
    <property type="project" value="TreeGrafter"/>
</dbReference>
<dbReference type="Pfam" id="PF02687">
    <property type="entry name" value="FtsX"/>
    <property type="match status" value="1"/>
</dbReference>
<accession>A0A841EIV9</accession>
<reference evidence="10 11" key="1">
    <citation type="submission" date="2020-08" db="EMBL/GenBank/DDBJ databases">
        <title>Functional genomics of gut bacteria from endangered species of beetles.</title>
        <authorList>
            <person name="Carlos-Shanley C."/>
        </authorList>
    </citation>
    <scope>NUCLEOTIDE SEQUENCE [LARGE SCALE GENOMIC DNA]</scope>
    <source>
        <strain evidence="10 11">S00070</strain>
    </source>
</reference>
<gene>
    <name evidence="10" type="ORF">HNP25_002068</name>
</gene>
<feature type="transmembrane region" description="Helical" evidence="7">
    <location>
        <begin position="344"/>
        <end position="365"/>
    </location>
</feature>
<sequence length="383" mass="43427">MLSHLFKLIWNKRRHHTLLMVEIWFSFLVLFGVMSLISYNFKNYLEPIGFEYENVWALDLNKNQDTTAIAEKLNTVFQKIRSYPEVEVASRMSNNSPFSFTQSNGNISYQKHSVLADYYTADEDFTKALGMKTILGNWFKKADVVAKFKPVVINKKVQEALFGEVNPIGKIIGENQKVVGVIENFKAKGEFMDNSPCIFNLADDKYDYNKVLIKVKPGTDANFEAKLTKDIGAIAKDWTTEVSYLTDQRQNQHNFALVPVIIFLIITVFLLVNVAMGLFGILNLNIAKRREEIGVRRAMGATAGNIKIQFVGEMWVIATFGILIGVLFAVQVPLMHMFNVETSIYWMAIGLSIVILYGIITLCAYHPSRQAAKIQPAMALHEQ</sequence>
<feature type="transmembrane region" description="Helical" evidence="7">
    <location>
        <begin position="255"/>
        <end position="282"/>
    </location>
</feature>
<name>A0A841EIV9_9BACT</name>
<comment type="subcellular location">
    <subcellularLocation>
        <location evidence="1">Cell membrane</location>
        <topology evidence="1">Multi-pass membrane protein</topology>
    </subcellularLocation>
</comment>
<dbReference type="InterPro" id="IPR003838">
    <property type="entry name" value="ABC3_permease_C"/>
</dbReference>
<comment type="similarity">
    <text evidence="6">Belongs to the ABC-4 integral membrane protein family.</text>
</comment>
<dbReference type="AlphaFoldDB" id="A0A841EIV9"/>
<feature type="transmembrane region" description="Helical" evidence="7">
    <location>
        <begin position="315"/>
        <end position="338"/>
    </location>
</feature>
<evidence type="ECO:0000259" key="8">
    <source>
        <dbReference type="Pfam" id="PF02687"/>
    </source>
</evidence>
<dbReference type="EMBL" id="JACHKT010000012">
    <property type="protein sequence ID" value="MBB6003412.1"/>
    <property type="molecule type" value="Genomic_DNA"/>
</dbReference>
<evidence type="ECO:0000256" key="1">
    <source>
        <dbReference type="ARBA" id="ARBA00004651"/>
    </source>
</evidence>
<keyword evidence="5 7" id="KW-0472">Membrane</keyword>
<evidence type="ECO:0000313" key="10">
    <source>
        <dbReference type="EMBL" id="MBB6003412.1"/>
    </source>
</evidence>
<dbReference type="GO" id="GO:0005886">
    <property type="term" value="C:plasma membrane"/>
    <property type="evidence" value="ECO:0007669"/>
    <property type="project" value="UniProtKB-SubCell"/>
</dbReference>
<dbReference type="PANTHER" id="PTHR30572:SF4">
    <property type="entry name" value="ABC TRANSPORTER PERMEASE YTRF"/>
    <property type="match status" value="1"/>
</dbReference>
<evidence type="ECO:0000313" key="11">
    <source>
        <dbReference type="Proteomes" id="UP000524404"/>
    </source>
</evidence>
<feature type="domain" description="ABC3 transporter permease C-terminal" evidence="8">
    <location>
        <begin position="265"/>
        <end position="376"/>
    </location>
</feature>
<evidence type="ECO:0000256" key="2">
    <source>
        <dbReference type="ARBA" id="ARBA00022475"/>
    </source>
</evidence>
<evidence type="ECO:0000256" key="4">
    <source>
        <dbReference type="ARBA" id="ARBA00022989"/>
    </source>
</evidence>
<evidence type="ECO:0000256" key="6">
    <source>
        <dbReference type="ARBA" id="ARBA00038076"/>
    </source>
</evidence>
<dbReference type="RefSeq" id="WP_184133869.1">
    <property type="nucleotide sequence ID" value="NZ_JACHKT010000012.1"/>
</dbReference>
<dbReference type="InterPro" id="IPR050250">
    <property type="entry name" value="Macrolide_Exporter_MacB"/>
</dbReference>
<dbReference type="PANTHER" id="PTHR30572">
    <property type="entry name" value="MEMBRANE COMPONENT OF TRANSPORTER-RELATED"/>
    <property type="match status" value="1"/>
</dbReference>
<feature type="domain" description="MacB-like periplasmic core" evidence="9">
    <location>
        <begin position="52"/>
        <end position="228"/>
    </location>
</feature>